<reference evidence="5 6" key="1">
    <citation type="submission" date="2020-08" db="EMBL/GenBank/DDBJ databases">
        <title>Genomic Encyclopedia of Type Strains, Phase IV (KMG-IV): sequencing the most valuable type-strain genomes for metagenomic binning, comparative biology and taxonomic classification.</title>
        <authorList>
            <person name="Goeker M."/>
        </authorList>
    </citation>
    <scope>NUCLEOTIDE SEQUENCE [LARGE SCALE GENOMIC DNA]</scope>
    <source>
        <strain evidence="5 6">DSM 12252</strain>
    </source>
</reference>
<dbReference type="InterPro" id="IPR002372">
    <property type="entry name" value="PQQ_rpt_dom"/>
</dbReference>
<dbReference type="SMART" id="SM00564">
    <property type="entry name" value="PQQ"/>
    <property type="match status" value="4"/>
</dbReference>
<dbReference type="InterPro" id="IPR015943">
    <property type="entry name" value="WD40/YVTN_repeat-like_dom_sf"/>
</dbReference>
<evidence type="ECO:0000256" key="2">
    <source>
        <dbReference type="ARBA" id="ARBA00023157"/>
    </source>
</evidence>
<feature type="region of interest" description="Disordered" evidence="3">
    <location>
        <begin position="956"/>
        <end position="1017"/>
    </location>
</feature>
<dbReference type="InterPro" id="IPR006558">
    <property type="entry name" value="LamG-like"/>
</dbReference>
<accession>A0A7W7Y8X6</accession>
<dbReference type="SMART" id="SM00560">
    <property type="entry name" value="LamGL"/>
    <property type="match status" value="1"/>
</dbReference>
<protein>
    <submittedName>
        <fullName evidence="5">Outer membrane protein assembly factor BamB</fullName>
    </submittedName>
</protein>
<dbReference type="Proteomes" id="UP000590740">
    <property type="component" value="Unassembled WGS sequence"/>
</dbReference>
<dbReference type="SUPFAM" id="SSF49899">
    <property type="entry name" value="Concanavalin A-like lectins/glucanases"/>
    <property type="match status" value="1"/>
</dbReference>
<evidence type="ECO:0000313" key="6">
    <source>
        <dbReference type="Proteomes" id="UP000590740"/>
    </source>
</evidence>
<dbReference type="SUPFAM" id="SSF53335">
    <property type="entry name" value="S-adenosyl-L-methionine-dependent methyltransferases"/>
    <property type="match status" value="1"/>
</dbReference>
<dbReference type="SUPFAM" id="SSF50998">
    <property type="entry name" value="Quinoprotein alcohol dehydrogenase-like"/>
    <property type="match status" value="2"/>
</dbReference>
<dbReference type="InterPro" id="IPR029063">
    <property type="entry name" value="SAM-dependent_MTases_sf"/>
</dbReference>
<dbReference type="Pfam" id="PF13385">
    <property type="entry name" value="Laminin_G_3"/>
    <property type="match status" value="1"/>
</dbReference>
<dbReference type="Gene3D" id="2.130.10.10">
    <property type="entry name" value="YVTN repeat-like/Quinoprotein amine dehydrogenase"/>
    <property type="match status" value="2"/>
</dbReference>
<keyword evidence="1" id="KW-0732">Signal</keyword>
<sequence>MKRFLTCLLLSTAALRADDAADLISQSGVKGGIVVHVGCGDGKTTLALRASERYQVQGLTQDAAALPAIRESIHQTGKYGPVAVDTWTGQHLPYIENYVNLLVVEDAAAVSKAEIDRVLTPLGVAMVRKKGGGWDKIVKPWPKGMDEWTHYAYDSKGNPTSKDMLTGPPSRMQWVGNPRWSRHHDRMSSVSAEVSSQGRIFYIMDEGSRISILMPAKFALIARDAFNGTVLWKKPIPQWSTHLWPLKSGPTQLARRLAAIGDKVYVTLGISDPITCLDGATGEVVRDYPQTKGAEELLYRNGTLYALVNPEPWRLNEEFAVKQQSDQKRVETEFNWDGKTRHLMAVDAESGKTVWSVDDKVGPITLALDDKRMVYYNGDGLTSRDVKTGKVLFADVPEARRKLYEFNFAPRVVLNDDVILYAGGDGLMKGINADTGKELWSSSHEKSGYRSMEDVIVAQGLVWNAGTTQGNQTGEYTGRDPLTGAVKKQFYPDVPQGTYWFHHRCYMAKATEKYIIPSRTGIEYVDMDKQHWDLNHWVRGACLYGVLPCNGLTYAGPHNCACYPEAKLDGMAAMASAPRYPMPPHTADSARLTKGPAYAEPIEEKPADSKDWPTYRSDNARSGYSNQDLKKDLGMAWEVKLTPPLSTTTTAAGLTFVSEVDKHTLHAFNSATGKEAWHFIAGGRMDSPPTYWQGRVYVGGNDGNVYCLRAKDGALVWKFQGAPVMMSHGAWEMMESVWPVHGSVLVENGLVSFVSGHSCFLDGGLWFYRIDAKTGEMKVKVNYDDRDPETGGDLNDRHKTLQMPVALNDILSSDGKWTFLRTQKIDPAGLRVEVGPVSGDFDKQGGAHKGEGKHLFAPMGFLDDSNFHRSYWVYGKSFAGGHGGYFQAGKYAPAGRILVHDDKNVYSYGREAQYYKWTTTMEYTLYATSKEPPDEAYDTESATTERKGNSVVLDKDGKPLAVQPAKETQVGHSETLKAQAEARKKGKGKGGEAKGNAKGGAKAKNAPIPGSVQFPDVPALDPKETAITVEAWVLPDKPSGTIINHGGPRLGVGLDFHDRKPQFHIRDDSKVSTIVSAEAFGEGWHHIAGVLAADKKMTLYIDGKLVAEGTAGNLISAKPANPLIVGNGSGVAEESAGAYSGLLDQLAIYHKALTAAEVQRRFEEPDAKPADAVLVCNFDNGDSRDSSGNEVHGVGAGVESGKGKVGGALWFKGDAAGGGKGDKNSGSFVKHTWDRFVPIVARSMALAGKTVLVSGAPDMIDEEYAFERLAAKDPAILQELKEQDEALDGKRGAKMWAVNTETGEQSTGLELTSPPVWDGITVAQGCVFVSTMDGRLQCFGK</sequence>
<keyword evidence="2" id="KW-1015">Disulfide bond</keyword>
<dbReference type="PANTHER" id="PTHR34512">
    <property type="entry name" value="CELL SURFACE PROTEIN"/>
    <property type="match status" value="1"/>
</dbReference>
<keyword evidence="6" id="KW-1185">Reference proteome</keyword>
<feature type="compositionally biased region" description="Low complexity" evidence="3">
    <location>
        <begin position="994"/>
        <end position="1006"/>
    </location>
</feature>
<evidence type="ECO:0000259" key="4">
    <source>
        <dbReference type="SMART" id="SM00560"/>
    </source>
</evidence>
<feature type="domain" description="LamG-like jellyroll fold" evidence="4">
    <location>
        <begin position="1025"/>
        <end position="1156"/>
    </location>
</feature>
<dbReference type="InterPro" id="IPR018391">
    <property type="entry name" value="PQQ_b-propeller_rpt"/>
</dbReference>
<dbReference type="EMBL" id="JACHIG010000001">
    <property type="protein sequence ID" value="MBB5031425.1"/>
    <property type="molecule type" value="Genomic_DNA"/>
</dbReference>
<dbReference type="Gene3D" id="3.40.50.150">
    <property type="entry name" value="Vaccinia Virus protein VP39"/>
    <property type="match status" value="1"/>
</dbReference>
<dbReference type="Gene3D" id="2.60.120.200">
    <property type="match status" value="1"/>
</dbReference>
<dbReference type="PANTHER" id="PTHR34512:SF30">
    <property type="entry name" value="OUTER MEMBRANE PROTEIN ASSEMBLY FACTOR BAMB"/>
    <property type="match status" value="1"/>
</dbReference>
<dbReference type="InterPro" id="IPR013320">
    <property type="entry name" value="ConA-like_dom_sf"/>
</dbReference>
<gene>
    <name evidence="5" type="ORF">HNQ65_000979</name>
</gene>
<dbReference type="RefSeq" id="WP_184338348.1">
    <property type="nucleotide sequence ID" value="NZ_JACHIG010000001.1"/>
</dbReference>
<dbReference type="InterPro" id="IPR011047">
    <property type="entry name" value="Quinoprotein_ADH-like_sf"/>
</dbReference>
<organism evidence="5 6">
    <name type="scientific">Prosthecobacter vanneervenii</name>
    <dbReference type="NCBI Taxonomy" id="48466"/>
    <lineage>
        <taxon>Bacteria</taxon>
        <taxon>Pseudomonadati</taxon>
        <taxon>Verrucomicrobiota</taxon>
        <taxon>Verrucomicrobiia</taxon>
        <taxon>Verrucomicrobiales</taxon>
        <taxon>Verrucomicrobiaceae</taxon>
        <taxon>Prosthecobacter</taxon>
    </lineage>
</organism>
<evidence type="ECO:0000256" key="1">
    <source>
        <dbReference type="ARBA" id="ARBA00022729"/>
    </source>
</evidence>
<evidence type="ECO:0000313" key="5">
    <source>
        <dbReference type="EMBL" id="MBB5031425.1"/>
    </source>
</evidence>
<evidence type="ECO:0000256" key="3">
    <source>
        <dbReference type="SAM" id="MobiDB-lite"/>
    </source>
</evidence>
<comment type="caution">
    <text evidence="5">The sequence shown here is derived from an EMBL/GenBank/DDBJ whole genome shotgun (WGS) entry which is preliminary data.</text>
</comment>
<proteinExistence type="predicted"/>
<feature type="region of interest" description="Disordered" evidence="3">
    <location>
        <begin position="931"/>
        <end position="950"/>
    </location>
</feature>
<name>A0A7W7Y8X6_9BACT</name>
<dbReference type="Pfam" id="PF13360">
    <property type="entry name" value="PQQ_2"/>
    <property type="match status" value="2"/>
</dbReference>